<name>A0A9P0L2Q2_ACAOB</name>
<dbReference type="PANTHER" id="PTHR21213:SF0">
    <property type="entry name" value="ZINC FINGER PROTEIN 706"/>
    <property type="match status" value="1"/>
</dbReference>
<proteinExistence type="predicted"/>
<comment type="caution">
    <text evidence="6">The sequence shown here is derived from an EMBL/GenBank/DDBJ whole genome shotgun (WGS) entry which is preliminary data.</text>
</comment>
<dbReference type="SUPFAM" id="SSF118359">
    <property type="entry name" value="Expressed protein At2g23090/F21P24.15"/>
    <property type="match status" value="1"/>
</dbReference>
<evidence type="ECO:0000256" key="3">
    <source>
        <dbReference type="ARBA" id="ARBA00022490"/>
    </source>
</evidence>
<evidence type="ECO:0000256" key="1">
    <source>
        <dbReference type="ARBA" id="ARBA00004123"/>
    </source>
</evidence>
<dbReference type="PANTHER" id="PTHR21213">
    <property type="entry name" value="GEO09665P1-RELATED"/>
    <property type="match status" value="1"/>
</dbReference>
<evidence type="ECO:0000256" key="4">
    <source>
        <dbReference type="ARBA" id="ARBA00023242"/>
    </source>
</evidence>
<keyword evidence="7" id="KW-1185">Reference proteome</keyword>
<dbReference type="GO" id="GO:0005634">
    <property type="term" value="C:nucleus"/>
    <property type="evidence" value="ECO:0007669"/>
    <property type="project" value="UniProtKB-SubCell"/>
</dbReference>
<comment type="subcellular location">
    <subcellularLocation>
        <location evidence="2">Cytoplasm</location>
    </subcellularLocation>
    <subcellularLocation>
        <location evidence="1">Nucleus</location>
    </subcellularLocation>
</comment>
<evidence type="ECO:0000313" key="6">
    <source>
        <dbReference type="EMBL" id="CAH1988208.1"/>
    </source>
</evidence>
<accession>A0A9P0L2Q2</accession>
<protein>
    <recommendedName>
        <fullName evidence="5">Small EDRK-rich factor-like N-terminal domain-containing protein</fullName>
    </recommendedName>
</protein>
<keyword evidence="3" id="KW-0963">Cytoplasm</keyword>
<evidence type="ECO:0000259" key="5">
    <source>
        <dbReference type="Pfam" id="PF04419"/>
    </source>
</evidence>
<dbReference type="InterPro" id="IPR026939">
    <property type="entry name" value="ZNF706/At2g23090_sf"/>
</dbReference>
<dbReference type="Pfam" id="PF04419">
    <property type="entry name" value="SERF-like_N"/>
    <property type="match status" value="1"/>
</dbReference>
<sequence length="95" mass="10720">MSTSETEMYLGVDIICKPHMARGQQRIQSQVKAAEKAKAAKKQGHNANEQKKAAQKALLHICSVCKTQMPDAKTYKVHFVNKHPKCEIPIELKYI</sequence>
<evidence type="ECO:0000256" key="2">
    <source>
        <dbReference type="ARBA" id="ARBA00004496"/>
    </source>
</evidence>
<dbReference type="OrthoDB" id="6359816at2759"/>
<feature type="domain" description="Small EDRK-rich factor-like N-terminal" evidence="5">
    <location>
        <begin position="20"/>
        <end position="58"/>
    </location>
</feature>
<dbReference type="AlphaFoldDB" id="A0A9P0L2Q2"/>
<keyword evidence="4" id="KW-0539">Nucleus</keyword>
<dbReference type="Proteomes" id="UP001152888">
    <property type="component" value="Unassembled WGS sequence"/>
</dbReference>
<dbReference type="GO" id="GO:0005737">
    <property type="term" value="C:cytoplasm"/>
    <property type="evidence" value="ECO:0007669"/>
    <property type="project" value="UniProtKB-SubCell"/>
</dbReference>
<dbReference type="InterPro" id="IPR045230">
    <property type="entry name" value="MBS1/2-like"/>
</dbReference>
<organism evidence="6 7">
    <name type="scientific">Acanthoscelides obtectus</name>
    <name type="common">Bean weevil</name>
    <name type="synonym">Bruchus obtectus</name>
    <dbReference type="NCBI Taxonomy" id="200917"/>
    <lineage>
        <taxon>Eukaryota</taxon>
        <taxon>Metazoa</taxon>
        <taxon>Ecdysozoa</taxon>
        <taxon>Arthropoda</taxon>
        <taxon>Hexapoda</taxon>
        <taxon>Insecta</taxon>
        <taxon>Pterygota</taxon>
        <taxon>Neoptera</taxon>
        <taxon>Endopterygota</taxon>
        <taxon>Coleoptera</taxon>
        <taxon>Polyphaga</taxon>
        <taxon>Cucujiformia</taxon>
        <taxon>Chrysomeloidea</taxon>
        <taxon>Chrysomelidae</taxon>
        <taxon>Bruchinae</taxon>
        <taxon>Bruchini</taxon>
        <taxon>Acanthoscelides</taxon>
    </lineage>
</organism>
<dbReference type="EMBL" id="CAKOFQ010007038">
    <property type="protein sequence ID" value="CAH1988208.1"/>
    <property type="molecule type" value="Genomic_DNA"/>
</dbReference>
<gene>
    <name evidence="6" type="ORF">ACAOBT_LOCUS18343</name>
</gene>
<dbReference type="Gene3D" id="4.10.1050.10">
    <property type="entry name" value="At2g23090-like"/>
    <property type="match status" value="1"/>
</dbReference>
<dbReference type="InterPro" id="IPR007513">
    <property type="entry name" value="SERF-like_N"/>
</dbReference>
<evidence type="ECO:0000313" key="7">
    <source>
        <dbReference type="Proteomes" id="UP001152888"/>
    </source>
</evidence>
<reference evidence="6" key="1">
    <citation type="submission" date="2022-03" db="EMBL/GenBank/DDBJ databases">
        <authorList>
            <person name="Sayadi A."/>
        </authorList>
    </citation>
    <scope>NUCLEOTIDE SEQUENCE</scope>
</reference>